<evidence type="ECO:0000313" key="2">
    <source>
        <dbReference type="Proteomes" id="UP000019146"/>
    </source>
</evidence>
<organism evidence="1 2">
    <name type="scientific">Paraburkholderia caribensis MBA4</name>
    <dbReference type="NCBI Taxonomy" id="1323664"/>
    <lineage>
        <taxon>Bacteria</taxon>
        <taxon>Pseudomonadati</taxon>
        <taxon>Pseudomonadota</taxon>
        <taxon>Betaproteobacteria</taxon>
        <taxon>Burkholderiales</taxon>
        <taxon>Burkholderiaceae</taxon>
        <taxon>Paraburkholderia</taxon>
    </lineage>
</organism>
<protein>
    <submittedName>
        <fullName evidence="1">Uncharacterized protein</fullName>
    </submittedName>
</protein>
<accession>A0A0P0R8P5</accession>
<name>A0A0P0R8P5_9BURK</name>
<proteinExistence type="predicted"/>
<reference evidence="1 2" key="1">
    <citation type="journal article" date="2014" name="Genome Announc.">
        <title>Draft Genome Sequence of the Haloacid-Degrading Burkholderia caribensis Strain MBA4.</title>
        <authorList>
            <person name="Pan Y."/>
            <person name="Kong K.F."/>
            <person name="Tsang J.S."/>
        </authorList>
    </citation>
    <scope>NUCLEOTIDE SEQUENCE [LARGE SCALE GENOMIC DNA]</scope>
    <source>
        <strain evidence="1 2">MBA4</strain>
    </source>
</reference>
<evidence type="ECO:0000313" key="1">
    <source>
        <dbReference type="EMBL" id="ALL64730.1"/>
    </source>
</evidence>
<dbReference type="EMBL" id="CP012746">
    <property type="protein sequence ID" value="ALL64730.1"/>
    <property type="molecule type" value="Genomic_DNA"/>
</dbReference>
<dbReference type="AlphaFoldDB" id="A0A0P0R8P5"/>
<gene>
    <name evidence="1" type="ORF">K788_00011765</name>
</gene>
<sequence>MTALSFDDEREIDRRILDGLDNLYVRFKENGILSPLTDDFEGYLYGDINLPATSLRFDFGLQKFIDLSKLIMCHGG</sequence>
<dbReference type="Proteomes" id="UP000019146">
    <property type="component" value="Chromosome 1"/>
</dbReference>
<dbReference type="KEGG" id="bcai:K788_00011765"/>